<evidence type="ECO:0000256" key="6">
    <source>
        <dbReference type="SAM" id="Phobius"/>
    </source>
</evidence>
<evidence type="ECO:0000256" key="4">
    <source>
        <dbReference type="ARBA" id="ARBA00022989"/>
    </source>
</evidence>
<evidence type="ECO:0000256" key="2">
    <source>
        <dbReference type="ARBA" id="ARBA00022475"/>
    </source>
</evidence>
<feature type="transmembrane region" description="Helical" evidence="6">
    <location>
        <begin position="6"/>
        <end position="26"/>
    </location>
</feature>
<evidence type="ECO:0000256" key="5">
    <source>
        <dbReference type="ARBA" id="ARBA00023136"/>
    </source>
</evidence>
<feature type="transmembrane region" description="Helical" evidence="6">
    <location>
        <begin position="96"/>
        <end position="117"/>
    </location>
</feature>
<keyword evidence="7" id="KW-0614">Plasmid</keyword>
<protein>
    <submittedName>
        <fullName evidence="7">ABC transporter permease</fullName>
    </submittedName>
</protein>
<geneLocation type="plasmid" evidence="7 8">
    <name>pMM59_01</name>
</geneLocation>
<keyword evidence="4 6" id="KW-1133">Transmembrane helix</keyword>
<dbReference type="CDD" id="cd06580">
    <property type="entry name" value="TM_PBP1_transp_TpRbsC_like"/>
    <property type="match status" value="1"/>
</dbReference>
<evidence type="ECO:0000256" key="3">
    <source>
        <dbReference type="ARBA" id="ARBA00022692"/>
    </source>
</evidence>
<name>A0A830QUD6_9FIRM</name>
<dbReference type="InterPro" id="IPR001851">
    <property type="entry name" value="ABC_transp_permease"/>
</dbReference>
<dbReference type="AlphaFoldDB" id="A0A830QUD6"/>
<keyword evidence="2" id="KW-1003">Cell membrane</keyword>
<dbReference type="KEGG" id="pfaa:MM59RIKEN_34130"/>
<keyword evidence="3 6" id="KW-0812">Transmembrane</keyword>
<dbReference type="RefSeq" id="WP_256316015.1">
    <property type="nucleotide sequence ID" value="NZ_AP023421.1"/>
</dbReference>
<dbReference type="Proteomes" id="UP000679848">
    <property type="component" value="Plasmid pMM59_01"/>
</dbReference>
<dbReference type="GO" id="GO:0005886">
    <property type="term" value="C:plasma membrane"/>
    <property type="evidence" value="ECO:0007669"/>
    <property type="project" value="UniProtKB-SubCell"/>
</dbReference>
<organism evidence="7 8">
    <name type="scientific">Pusillibacter faecalis</name>
    <dbReference type="NCBI Taxonomy" id="2714358"/>
    <lineage>
        <taxon>Bacteria</taxon>
        <taxon>Bacillati</taxon>
        <taxon>Bacillota</taxon>
        <taxon>Clostridia</taxon>
        <taxon>Eubacteriales</taxon>
        <taxon>Oscillospiraceae</taxon>
        <taxon>Pusillibacter</taxon>
    </lineage>
</organism>
<evidence type="ECO:0000313" key="8">
    <source>
        <dbReference type="Proteomes" id="UP000679848"/>
    </source>
</evidence>
<gene>
    <name evidence="7" type="ORF">MM59RIKEN_34130</name>
</gene>
<dbReference type="GO" id="GO:0022857">
    <property type="term" value="F:transmembrane transporter activity"/>
    <property type="evidence" value="ECO:0007669"/>
    <property type="project" value="InterPro"/>
</dbReference>
<accession>A0A830QUD6</accession>
<sequence length="321" mass="34278">MLDKVFIDGLSFAAPLLVMAIGAIYSEKSGVTNLAVEGFQGFGAFVGALVAVILMPTMGDGSQAVIYIAMLAAFIGGGIYACIHALLCVKFRANQVISGVVVNILAVALTTFLTTAMNKALTGGQSSNKFILGISDRFDIPGLSQIPVIGALFQNMYPFEWIILAIAVVSWYLMYKTRFGMHLRACGENPQSVDAAGGNVERTRFIAVMLSGALSGVGGICFAYSISANFSPNIYMGYGYLAIAAMIFGNWNIPFTALVCLFFGLAKSGGYQLCLNMGLPSNYSDLFMMLPYILTLLLLAFFSKKNHPPAAAGEAYDKGKR</sequence>
<comment type="subcellular location">
    <subcellularLocation>
        <location evidence="1">Cell membrane</location>
        <topology evidence="1">Multi-pass membrane protein</topology>
    </subcellularLocation>
</comment>
<feature type="transmembrane region" description="Helical" evidence="6">
    <location>
        <begin position="205"/>
        <end position="226"/>
    </location>
</feature>
<dbReference type="PANTHER" id="PTHR43370">
    <property type="entry name" value="SUGAR ABC TRANSPORTER INTEGRAL MEMBRANE PROTEIN-RELATED"/>
    <property type="match status" value="1"/>
</dbReference>
<keyword evidence="8" id="KW-1185">Reference proteome</keyword>
<dbReference type="EMBL" id="AP023421">
    <property type="protein sequence ID" value="BCK86094.1"/>
    <property type="molecule type" value="Genomic_DNA"/>
</dbReference>
<feature type="transmembrane region" description="Helical" evidence="6">
    <location>
        <begin position="156"/>
        <end position="175"/>
    </location>
</feature>
<reference evidence="7" key="1">
    <citation type="submission" date="2020-09" db="EMBL/GenBank/DDBJ databases">
        <title>New species isolated from human feces.</title>
        <authorList>
            <person name="Kitahara M."/>
            <person name="Shigeno Y."/>
            <person name="Shime M."/>
            <person name="Matsumoto Y."/>
            <person name="Nakamura S."/>
            <person name="Motooka D."/>
            <person name="Fukuoka S."/>
            <person name="Nishikawa H."/>
            <person name="Benno Y."/>
        </authorList>
    </citation>
    <scope>NUCLEOTIDE SEQUENCE</scope>
    <source>
        <strain evidence="7">MM59</strain>
        <plasmid evidence="7">pMM59_01</plasmid>
    </source>
</reference>
<feature type="transmembrane region" description="Helical" evidence="6">
    <location>
        <begin position="64"/>
        <end position="89"/>
    </location>
</feature>
<evidence type="ECO:0000256" key="1">
    <source>
        <dbReference type="ARBA" id="ARBA00004651"/>
    </source>
</evidence>
<feature type="transmembrane region" description="Helical" evidence="6">
    <location>
        <begin position="38"/>
        <end position="58"/>
    </location>
</feature>
<dbReference type="PANTHER" id="PTHR43370:SF1">
    <property type="entry name" value="GUANOSINE ABC TRANSPORTER PERMEASE PROTEIN NUPQ"/>
    <property type="match status" value="1"/>
</dbReference>
<keyword evidence="5 6" id="KW-0472">Membrane</keyword>
<feature type="transmembrane region" description="Helical" evidence="6">
    <location>
        <begin position="286"/>
        <end position="303"/>
    </location>
</feature>
<proteinExistence type="predicted"/>
<feature type="transmembrane region" description="Helical" evidence="6">
    <location>
        <begin position="238"/>
        <end position="265"/>
    </location>
</feature>
<dbReference type="Pfam" id="PF02653">
    <property type="entry name" value="BPD_transp_2"/>
    <property type="match status" value="1"/>
</dbReference>
<evidence type="ECO:0000313" key="7">
    <source>
        <dbReference type="EMBL" id="BCK86094.1"/>
    </source>
</evidence>